<evidence type="ECO:0000313" key="7">
    <source>
        <dbReference type="Proteomes" id="UP001497623"/>
    </source>
</evidence>
<keyword evidence="2" id="KW-0547">Nucleotide-binding</keyword>
<keyword evidence="4" id="KW-0648">Protein biosynthesis</keyword>
<evidence type="ECO:0000256" key="2">
    <source>
        <dbReference type="ARBA" id="ARBA00022741"/>
    </source>
</evidence>
<sequence>MRPQWKLQHQLRHLQRHYSISHKPSLIRDTWQPVIGLEIHAQISSASKLFSRVNTKYGAPPNTQVGIFESAHPGTLPVLNKKCVEGAVKTALALNAKVNNVSRFDRKHYFYPDLPAGYQITQLDHPIASNGSLKFVVYNAGVHRRPYYHTVELIQLQLEEDSGKSIHDTDNNRYLVDLNRAGQPLMELVFAPGIRDAEEAAALVKDLVLLLQSLGTCNARMDEGSLRVDANVSVHQPGEPLGTRTEIKNLNSLRSMFLTVNFEI</sequence>
<dbReference type="PANTHER" id="PTHR11659">
    <property type="entry name" value="GLUTAMYL-TRNA GLN AMIDOTRANSFERASE SUBUNIT B MITOCHONDRIAL AND PROKARYOTIC PET112-RELATED"/>
    <property type="match status" value="1"/>
</dbReference>
<feature type="domain" description="Aspartyl/Glutamyl-tRNA(Gln) amidotransferase subunit B/E catalytic" evidence="5">
    <location>
        <begin position="34"/>
        <end position="264"/>
    </location>
</feature>
<dbReference type="SUPFAM" id="SSF55931">
    <property type="entry name" value="Glutamine synthetase/guanido kinase"/>
    <property type="match status" value="1"/>
</dbReference>
<dbReference type="Proteomes" id="UP001497623">
    <property type="component" value="Unassembled WGS sequence"/>
</dbReference>
<proteinExistence type="predicted"/>
<gene>
    <name evidence="6" type="ORF">MNOR_LOCUS31031</name>
</gene>
<evidence type="ECO:0000256" key="1">
    <source>
        <dbReference type="ARBA" id="ARBA00022598"/>
    </source>
</evidence>
<accession>A0AAV2S2G0</accession>
<comment type="caution">
    <text evidence="6">The sequence shown here is derived from an EMBL/GenBank/DDBJ whole genome shotgun (WGS) entry which is preliminary data.</text>
</comment>
<dbReference type="InterPro" id="IPR006075">
    <property type="entry name" value="Asn/Gln-tRNA_Trfase_suB/E_cat"/>
</dbReference>
<dbReference type="AlphaFoldDB" id="A0AAV2S2G0"/>
<dbReference type="GO" id="GO:0030956">
    <property type="term" value="C:glutamyl-tRNA(Gln) amidotransferase complex"/>
    <property type="evidence" value="ECO:0007669"/>
    <property type="project" value="TreeGrafter"/>
</dbReference>
<evidence type="ECO:0000259" key="5">
    <source>
        <dbReference type="Pfam" id="PF02934"/>
    </source>
</evidence>
<dbReference type="InterPro" id="IPR017959">
    <property type="entry name" value="Asn/Gln-tRNA_amidoTrfase_suB/E"/>
</dbReference>
<feature type="non-terminal residue" evidence="6">
    <location>
        <position position="264"/>
    </location>
</feature>
<dbReference type="PANTHER" id="PTHR11659:SF0">
    <property type="entry name" value="GLUTAMYL-TRNA(GLN) AMIDOTRANSFERASE SUBUNIT B, MITOCHONDRIAL"/>
    <property type="match status" value="1"/>
</dbReference>
<keyword evidence="7" id="KW-1185">Reference proteome</keyword>
<dbReference type="Pfam" id="PF02934">
    <property type="entry name" value="GatB_N"/>
    <property type="match status" value="1"/>
</dbReference>
<protein>
    <recommendedName>
        <fullName evidence="5">Aspartyl/Glutamyl-tRNA(Gln) amidotransferase subunit B/E catalytic domain-containing protein</fullName>
    </recommendedName>
</protein>
<evidence type="ECO:0000313" key="6">
    <source>
        <dbReference type="EMBL" id="CAL4152692.1"/>
    </source>
</evidence>
<evidence type="ECO:0000256" key="4">
    <source>
        <dbReference type="ARBA" id="ARBA00022917"/>
    </source>
</evidence>
<dbReference type="EMBL" id="CAXKWB010039110">
    <property type="protein sequence ID" value="CAL4152692.1"/>
    <property type="molecule type" value="Genomic_DNA"/>
</dbReference>
<reference evidence="6 7" key="1">
    <citation type="submission" date="2024-05" db="EMBL/GenBank/DDBJ databases">
        <authorList>
            <person name="Wallberg A."/>
        </authorList>
    </citation>
    <scope>NUCLEOTIDE SEQUENCE [LARGE SCALE GENOMIC DNA]</scope>
</reference>
<evidence type="ECO:0000256" key="3">
    <source>
        <dbReference type="ARBA" id="ARBA00022840"/>
    </source>
</evidence>
<keyword evidence="1" id="KW-0436">Ligase</keyword>
<dbReference type="GO" id="GO:0005739">
    <property type="term" value="C:mitochondrion"/>
    <property type="evidence" value="ECO:0007669"/>
    <property type="project" value="TreeGrafter"/>
</dbReference>
<name>A0AAV2S2G0_MEGNR</name>
<dbReference type="GO" id="GO:0032543">
    <property type="term" value="P:mitochondrial translation"/>
    <property type="evidence" value="ECO:0007669"/>
    <property type="project" value="TreeGrafter"/>
</dbReference>
<dbReference type="GO" id="GO:0070681">
    <property type="term" value="P:glutaminyl-tRNAGln biosynthesis via transamidation"/>
    <property type="evidence" value="ECO:0007669"/>
    <property type="project" value="TreeGrafter"/>
</dbReference>
<dbReference type="InterPro" id="IPR014746">
    <property type="entry name" value="Gln_synth/guanido_kin_cat_dom"/>
</dbReference>
<keyword evidence="3" id="KW-0067">ATP-binding</keyword>
<dbReference type="GO" id="GO:0005524">
    <property type="term" value="F:ATP binding"/>
    <property type="evidence" value="ECO:0007669"/>
    <property type="project" value="UniProtKB-KW"/>
</dbReference>
<dbReference type="GO" id="GO:0050567">
    <property type="term" value="F:glutaminyl-tRNA synthase (glutamine-hydrolyzing) activity"/>
    <property type="evidence" value="ECO:0007669"/>
    <property type="project" value="TreeGrafter"/>
</dbReference>
<organism evidence="6 7">
    <name type="scientific">Meganyctiphanes norvegica</name>
    <name type="common">Northern krill</name>
    <name type="synonym">Thysanopoda norvegica</name>
    <dbReference type="NCBI Taxonomy" id="48144"/>
    <lineage>
        <taxon>Eukaryota</taxon>
        <taxon>Metazoa</taxon>
        <taxon>Ecdysozoa</taxon>
        <taxon>Arthropoda</taxon>
        <taxon>Crustacea</taxon>
        <taxon>Multicrustacea</taxon>
        <taxon>Malacostraca</taxon>
        <taxon>Eumalacostraca</taxon>
        <taxon>Eucarida</taxon>
        <taxon>Euphausiacea</taxon>
        <taxon>Euphausiidae</taxon>
        <taxon>Meganyctiphanes</taxon>
    </lineage>
</organism>